<accession>A0ABV8BPW8</accession>
<dbReference type="InterPro" id="IPR003018">
    <property type="entry name" value="GAF"/>
</dbReference>
<name>A0ABV8BPW8_9PSEU</name>
<reference evidence="6" key="1">
    <citation type="journal article" date="2019" name="Int. J. Syst. Evol. Microbiol.">
        <title>The Global Catalogue of Microorganisms (GCM) 10K type strain sequencing project: providing services to taxonomists for standard genome sequencing and annotation.</title>
        <authorList>
            <consortium name="The Broad Institute Genomics Platform"/>
            <consortium name="The Broad Institute Genome Sequencing Center for Infectious Disease"/>
            <person name="Wu L."/>
            <person name="Ma J."/>
        </authorList>
    </citation>
    <scope>NUCLEOTIDE SEQUENCE [LARGE SCALE GENOMIC DNA]</scope>
    <source>
        <strain evidence="6">CGMCC 4.7405</strain>
    </source>
</reference>
<gene>
    <name evidence="5" type="ORF">ACFOWZ_07090</name>
</gene>
<keyword evidence="2" id="KW-0804">Transcription</keyword>
<dbReference type="SMART" id="SM00065">
    <property type="entry name" value="GAF"/>
    <property type="match status" value="1"/>
</dbReference>
<sequence>MERSEARSADDEQDRPDNGRPDPVERLDEAADALEALREVFTLAEPLDEVLNRLADSAMRAIADADGVTITVVTEDGVYTAAATEDRLIEADQVQYGADRGPCLQAATERQAVRAVVGQHHDAWPEFEDTARRLDISAYLSVPLLVTSADGDKLVGSLNLYSVTDTAFDPFDESLMRLFTTAVSTAITSSQLWQNTRNRLTQLETALHSRAEIDQAKGMLMAVHGCSADEAFAMLVERSQTQNIKLREIVRSMLASVRKS</sequence>
<dbReference type="SUPFAM" id="SSF55781">
    <property type="entry name" value="GAF domain-like"/>
    <property type="match status" value="1"/>
</dbReference>
<feature type="region of interest" description="Disordered" evidence="3">
    <location>
        <begin position="1"/>
        <end position="25"/>
    </location>
</feature>
<dbReference type="InterPro" id="IPR029016">
    <property type="entry name" value="GAF-like_dom_sf"/>
</dbReference>
<evidence type="ECO:0000313" key="5">
    <source>
        <dbReference type="EMBL" id="MFC3891237.1"/>
    </source>
</evidence>
<dbReference type="Pfam" id="PF03861">
    <property type="entry name" value="ANTAR"/>
    <property type="match status" value="1"/>
</dbReference>
<dbReference type="RefSeq" id="WP_382370373.1">
    <property type="nucleotide sequence ID" value="NZ_JBHRZI010000010.1"/>
</dbReference>
<proteinExistence type="predicted"/>
<dbReference type="Proteomes" id="UP001595690">
    <property type="component" value="Unassembled WGS sequence"/>
</dbReference>
<evidence type="ECO:0000313" key="6">
    <source>
        <dbReference type="Proteomes" id="UP001595690"/>
    </source>
</evidence>
<dbReference type="EMBL" id="JBHRZI010000010">
    <property type="protein sequence ID" value="MFC3891237.1"/>
    <property type="molecule type" value="Genomic_DNA"/>
</dbReference>
<comment type="caution">
    <text evidence="5">The sequence shown here is derived from an EMBL/GenBank/DDBJ whole genome shotgun (WGS) entry which is preliminary data.</text>
</comment>
<keyword evidence="1" id="KW-0805">Transcription regulation</keyword>
<protein>
    <submittedName>
        <fullName evidence="5">ANTAR domain-containing protein</fullName>
    </submittedName>
</protein>
<feature type="domain" description="ANTAR" evidence="4">
    <location>
        <begin position="193"/>
        <end position="254"/>
    </location>
</feature>
<dbReference type="InterPro" id="IPR005561">
    <property type="entry name" value="ANTAR"/>
</dbReference>
<dbReference type="SMART" id="SM01012">
    <property type="entry name" value="ANTAR"/>
    <property type="match status" value="1"/>
</dbReference>
<dbReference type="Gene3D" id="3.30.450.40">
    <property type="match status" value="1"/>
</dbReference>
<keyword evidence="6" id="KW-1185">Reference proteome</keyword>
<dbReference type="PIRSF" id="PIRSF036625">
    <property type="entry name" value="GAF_ANTAR"/>
    <property type="match status" value="1"/>
</dbReference>
<dbReference type="InterPro" id="IPR012074">
    <property type="entry name" value="GAF_ANTAR"/>
</dbReference>
<dbReference type="Pfam" id="PF13185">
    <property type="entry name" value="GAF_2"/>
    <property type="match status" value="1"/>
</dbReference>
<organism evidence="5 6">
    <name type="scientific">Lentzea rhizosphaerae</name>
    <dbReference type="NCBI Taxonomy" id="2041025"/>
    <lineage>
        <taxon>Bacteria</taxon>
        <taxon>Bacillati</taxon>
        <taxon>Actinomycetota</taxon>
        <taxon>Actinomycetes</taxon>
        <taxon>Pseudonocardiales</taxon>
        <taxon>Pseudonocardiaceae</taxon>
        <taxon>Lentzea</taxon>
    </lineage>
</organism>
<dbReference type="Gene3D" id="1.10.10.10">
    <property type="entry name" value="Winged helix-like DNA-binding domain superfamily/Winged helix DNA-binding domain"/>
    <property type="match status" value="1"/>
</dbReference>
<dbReference type="InterPro" id="IPR036388">
    <property type="entry name" value="WH-like_DNA-bd_sf"/>
</dbReference>
<evidence type="ECO:0000256" key="3">
    <source>
        <dbReference type="SAM" id="MobiDB-lite"/>
    </source>
</evidence>
<dbReference type="PROSITE" id="PS50921">
    <property type="entry name" value="ANTAR"/>
    <property type="match status" value="1"/>
</dbReference>
<evidence type="ECO:0000256" key="1">
    <source>
        <dbReference type="ARBA" id="ARBA00023015"/>
    </source>
</evidence>
<evidence type="ECO:0000259" key="4">
    <source>
        <dbReference type="PROSITE" id="PS50921"/>
    </source>
</evidence>
<evidence type="ECO:0000256" key="2">
    <source>
        <dbReference type="ARBA" id="ARBA00023163"/>
    </source>
</evidence>